<dbReference type="Pfam" id="PF12695">
    <property type="entry name" value="Abhydrolase_5"/>
    <property type="match status" value="1"/>
</dbReference>
<dbReference type="Proteomes" id="UP001600943">
    <property type="component" value="Unassembled WGS sequence"/>
</dbReference>
<gene>
    <name evidence="2" type="ORF">K040078D81_22890</name>
</gene>
<dbReference type="InterPro" id="IPR029058">
    <property type="entry name" value="AB_hydrolase_fold"/>
</dbReference>
<accession>A0ABQ0B9Q6</accession>
<comment type="caution">
    <text evidence="2">The sequence shown here is derived from an EMBL/GenBank/DDBJ whole genome shotgun (WGS) entry which is preliminary data.</text>
</comment>
<organism evidence="2 3">
    <name type="scientific">Blautia hominis</name>
    <dbReference type="NCBI Taxonomy" id="2025493"/>
    <lineage>
        <taxon>Bacteria</taxon>
        <taxon>Bacillati</taxon>
        <taxon>Bacillota</taxon>
        <taxon>Clostridia</taxon>
        <taxon>Lachnospirales</taxon>
        <taxon>Lachnospiraceae</taxon>
        <taxon>Blautia</taxon>
    </lineage>
</organism>
<feature type="domain" description="Alpha/beta hydrolase fold-5" evidence="1">
    <location>
        <begin position="67"/>
        <end position="226"/>
    </location>
</feature>
<protein>
    <submittedName>
        <fullName evidence="2">Alpha/beta hydrolase</fullName>
    </submittedName>
</protein>
<dbReference type="RefSeq" id="WP_390405364.1">
    <property type="nucleotide sequence ID" value="NZ_BAABYW010000001.1"/>
</dbReference>
<reference evidence="2 3" key="1">
    <citation type="submission" date="2024-04" db="EMBL/GenBank/DDBJ databases">
        <title>Defined microbial consortia suppress multidrug-resistant proinflammatory Enterobacteriaceae via ecological control.</title>
        <authorList>
            <person name="Furuichi M."/>
            <person name="Kawaguchi T."/>
            <person name="Pust M."/>
            <person name="Yasuma K."/>
            <person name="Plichta D."/>
            <person name="Hasegawa N."/>
            <person name="Ohya T."/>
            <person name="Bhattarai S."/>
            <person name="Sasajima S."/>
            <person name="Aoto Y."/>
            <person name="Tuganbaev T."/>
            <person name="Yaginuma M."/>
            <person name="Ueda M."/>
            <person name="Okahashi N."/>
            <person name="Amafuji K."/>
            <person name="Kiridooshi Y."/>
            <person name="Sugita K."/>
            <person name="Strazar M."/>
            <person name="Skelly A."/>
            <person name="Suda W."/>
            <person name="Hattori M."/>
            <person name="Nakamoto N."/>
            <person name="Caballero S."/>
            <person name="Norman J."/>
            <person name="Olle B."/>
            <person name="Tanoue T."/>
            <person name="Arita M."/>
            <person name="Bucci V."/>
            <person name="Atarashi K."/>
            <person name="Xavier R."/>
            <person name="Honda K."/>
        </authorList>
    </citation>
    <scope>NUCLEOTIDE SEQUENCE [LARGE SCALE GENOMIC DNA]</scope>
    <source>
        <strain evidence="3">k04-0078-D8-1</strain>
    </source>
</reference>
<keyword evidence="2" id="KW-0378">Hydrolase</keyword>
<keyword evidence="3" id="KW-1185">Reference proteome</keyword>
<sequence>MQHKKRPWPLWKKLSLSLLTAVLLLVLGFALYVANYYHAQAYEPKDTVTTESDDYYTYGDKNSGTGFIFYPGGLVEAKSYAPLLERIAGKNVFCVLVKMPFHLAVFNSDGADTVIRDFPDVKNWFLGGHSLGGAMASSYAQKHEDSLEGLVLLAAYPTDTLRSLPVLSIYGSRDGVLNREKYKGSIKNAKICNEIVIQGANHAGFGNYGEQKKDITAGISGEEQWDSTAEYILEFMDALAD</sequence>
<name>A0ABQ0B9Q6_9FIRM</name>
<dbReference type="InterPro" id="IPR029059">
    <property type="entry name" value="AB_hydrolase_5"/>
</dbReference>
<dbReference type="GO" id="GO:0016787">
    <property type="term" value="F:hydrolase activity"/>
    <property type="evidence" value="ECO:0007669"/>
    <property type="project" value="UniProtKB-KW"/>
</dbReference>
<evidence type="ECO:0000313" key="2">
    <source>
        <dbReference type="EMBL" id="GAA6408172.1"/>
    </source>
</evidence>
<proteinExistence type="predicted"/>
<dbReference type="Gene3D" id="3.40.50.1820">
    <property type="entry name" value="alpha/beta hydrolase"/>
    <property type="match status" value="1"/>
</dbReference>
<evidence type="ECO:0000259" key="1">
    <source>
        <dbReference type="Pfam" id="PF12695"/>
    </source>
</evidence>
<dbReference type="SUPFAM" id="SSF53474">
    <property type="entry name" value="alpha/beta-Hydrolases"/>
    <property type="match status" value="1"/>
</dbReference>
<dbReference type="EMBL" id="BAABYW010000001">
    <property type="protein sequence ID" value="GAA6408172.1"/>
    <property type="molecule type" value="Genomic_DNA"/>
</dbReference>
<evidence type="ECO:0000313" key="3">
    <source>
        <dbReference type="Proteomes" id="UP001600943"/>
    </source>
</evidence>